<proteinExistence type="predicted"/>
<dbReference type="Proteomes" id="UP001230207">
    <property type="component" value="Unassembled WGS sequence"/>
</dbReference>
<evidence type="ECO:0000313" key="1">
    <source>
        <dbReference type="EMBL" id="MDQ0323593.1"/>
    </source>
</evidence>
<comment type="caution">
    <text evidence="1">The sequence shown here is derived from an EMBL/GenBank/DDBJ whole genome shotgun (WGS) entry which is preliminary data.</text>
</comment>
<dbReference type="SUPFAM" id="SSF53335">
    <property type="entry name" value="S-adenosyl-L-methionine-dependent methyltransferases"/>
    <property type="match status" value="1"/>
</dbReference>
<evidence type="ECO:0000313" key="2">
    <source>
        <dbReference type="Proteomes" id="UP001230207"/>
    </source>
</evidence>
<sequence length="137" mass="15182">MIAQMRTKASEENIPVTLGDMAKTVVPGSFSLVYLVYNTISNLLTQAEQVRCFCNAALHLRSGGRFVVEPWVPELRKLTPGEQAVVWHSEPGYIGLDTYDVVLQQVICKRLADPARLEVPRHQSVDILRGPSVGHAN</sequence>
<name>A0ABU0BZA5_9HYPH</name>
<reference evidence="1 2" key="1">
    <citation type="submission" date="2023-07" db="EMBL/GenBank/DDBJ databases">
        <title>Genomic Encyclopedia of Type Strains, Phase IV (KMG-IV): sequencing the most valuable type-strain genomes for metagenomic binning, comparative biology and taxonomic classification.</title>
        <authorList>
            <person name="Goeker M."/>
        </authorList>
    </citation>
    <scope>NUCLEOTIDE SEQUENCE [LARGE SCALE GENOMIC DNA]</scope>
    <source>
        <strain evidence="1 2">DSM 1112</strain>
    </source>
</reference>
<dbReference type="Gene3D" id="3.40.50.150">
    <property type="entry name" value="Vaccinia Virus protein VP39"/>
    <property type="match status" value="1"/>
</dbReference>
<dbReference type="InterPro" id="IPR029063">
    <property type="entry name" value="SAM-dependent_MTases_sf"/>
</dbReference>
<organism evidence="1 2">
    <name type="scientific">Pararhizobium capsulatum DSM 1112</name>
    <dbReference type="NCBI Taxonomy" id="1121113"/>
    <lineage>
        <taxon>Bacteria</taxon>
        <taxon>Pseudomonadati</taxon>
        <taxon>Pseudomonadota</taxon>
        <taxon>Alphaproteobacteria</taxon>
        <taxon>Hyphomicrobiales</taxon>
        <taxon>Rhizobiaceae</taxon>
        <taxon>Rhizobium/Agrobacterium group</taxon>
        <taxon>Pararhizobium</taxon>
    </lineage>
</organism>
<keyword evidence="2" id="KW-1185">Reference proteome</keyword>
<protein>
    <submittedName>
        <fullName evidence="1">Uncharacterized protein</fullName>
    </submittedName>
</protein>
<gene>
    <name evidence="1" type="ORF">QO002_005799</name>
</gene>
<accession>A0ABU0BZA5</accession>
<dbReference type="EMBL" id="JAUSVF010000003">
    <property type="protein sequence ID" value="MDQ0323593.1"/>
    <property type="molecule type" value="Genomic_DNA"/>
</dbReference>